<dbReference type="Proteomes" id="UP001501578">
    <property type="component" value="Unassembled WGS sequence"/>
</dbReference>
<evidence type="ECO:0000313" key="2">
    <source>
        <dbReference type="Proteomes" id="UP001501578"/>
    </source>
</evidence>
<accession>A0ABP4AKE7</accession>
<sequence>MISEEGALIGKAAAERLVQLNCRVIEPGPTDVEFARIEHEYGFIFADDHRAFLAASLPVHQPRDDEPGVSHVWERP</sequence>
<reference evidence="2" key="1">
    <citation type="journal article" date="2019" name="Int. J. Syst. Evol. Microbiol.">
        <title>The Global Catalogue of Microorganisms (GCM) 10K type strain sequencing project: providing services to taxonomists for standard genome sequencing and annotation.</title>
        <authorList>
            <consortium name="The Broad Institute Genomics Platform"/>
            <consortium name="The Broad Institute Genome Sequencing Center for Infectious Disease"/>
            <person name="Wu L."/>
            <person name="Ma J."/>
        </authorList>
    </citation>
    <scope>NUCLEOTIDE SEQUENCE [LARGE SCALE GENOMIC DNA]</scope>
    <source>
        <strain evidence="2">JCM 11136</strain>
    </source>
</reference>
<proteinExistence type="predicted"/>
<protein>
    <submittedName>
        <fullName evidence="1">Uncharacterized protein</fullName>
    </submittedName>
</protein>
<dbReference type="RefSeq" id="WP_343952168.1">
    <property type="nucleotide sequence ID" value="NZ_BAAAHQ010000023.1"/>
</dbReference>
<dbReference type="EMBL" id="BAAAHQ010000023">
    <property type="protein sequence ID" value="GAA0937881.1"/>
    <property type="molecule type" value="Genomic_DNA"/>
</dbReference>
<evidence type="ECO:0000313" key="1">
    <source>
        <dbReference type="EMBL" id="GAA0937881.1"/>
    </source>
</evidence>
<gene>
    <name evidence="1" type="ORF">GCM10009560_47520</name>
</gene>
<comment type="caution">
    <text evidence="1">The sequence shown here is derived from an EMBL/GenBank/DDBJ whole genome shotgun (WGS) entry which is preliminary data.</text>
</comment>
<keyword evidence="2" id="KW-1185">Reference proteome</keyword>
<name>A0ABP4AKE7_9ACTN</name>
<organism evidence="1 2">
    <name type="scientific">Nonomuraea longicatena</name>
    <dbReference type="NCBI Taxonomy" id="83682"/>
    <lineage>
        <taxon>Bacteria</taxon>
        <taxon>Bacillati</taxon>
        <taxon>Actinomycetota</taxon>
        <taxon>Actinomycetes</taxon>
        <taxon>Streptosporangiales</taxon>
        <taxon>Streptosporangiaceae</taxon>
        <taxon>Nonomuraea</taxon>
    </lineage>
</organism>